<dbReference type="AlphaFoldDB" id="A0A1A9VFT4"/>
<reference evidence="1" key="1">
    <citation type="submission" date="2020-05" db="UniProtKB">
        <authorList>
            <consortium name="EnsemblMetazoa"/>
        </authorList>
    </citation>
    <scope>IDENTIFICATION</scope>
    <source>
        <strain evidence="1">TTRI</strain>
    </source>
</reference>
<proteinExistence type="predicted"/>
<evidence type="ECO:0000313" key="2">
    <source>
        <dbReference type="Proteomes" id="UP000078200"/>
    </source>
</evidence>
<name>A0A1A9VFT4_GLOAU</name>
<protein>
    <submittedName>
        <fullName evidence="1">Uncharacterized protein</fullName>
    </submittedName>
</protein>
<accession>A0A1A9VFT4</accession>
<dbReference type="VEuPathDB" id="VectorBase:GAUT035865"/>
<evidence type="ECO:0000313" key="1">
    <source>
        <dbReference type="EnsemblMetazoa" id="GAUT035865-PA"/>
    </source>
</evidence>
<sequence length="113" mass="13253">MNLSETLTVYLIVTKAPTNFLYPHRKACKNAVILECNFTVMTSHFDISAKNRPPEYLNTIPPEYFYVVVLECRRSGKCREIPKFQNFGISKYLSIVKIMFEFEYRKSRNNAIT</sequence>
<organism evidence="1 2">
    <name type="scientific">Glossina austeni</name>
    <name type="common">Savannah tsetse fly</name>
    <dbReference type="NCBI Taxonomy" id="7395"/>
    <lineage>
        <taxon>Eukaryota</taxon>
        <taxon>Metazoa</taxon>
        <taxon>Ecdysozoa</taxon>
        <taxon>Arthropoda</taxon>
        <taxon>Hexapoda</taxon>
        <taxon>Insecta</taxon>
        <taxon>Pterygota</taxon>
        <taxon>Neoptera</taxon>
        <taxon>Endopterygota</taxon>
        <taxon>Diptera</taxon>
        <taxon>Brachycera</taxon>
        <taxon>Muscomorpha</taxon>
        <taxon>Hippoboscoidea</taxon>
        <taxon>Glossinidae</taxon>
        <taxon>Glossina</taxon>
    </lineage>
</organism>
<dbReference type="EnsemblMetazoa" id="GAUT035865-RA">
    <property type="protein sequence ID" value="GAUT035865-PA"/>
    <property type="gene ID" value="GAUT035865"/>
</dbReference>
<dbReference type="Proteomes" id="UP000078200">
    <property type="component" value="Unassembled WGS sequence"/>
</dbReference>
<keyword evidence="2" id="KW-1185">Reference proteome</keyword>